<evidence type="ECO:0000313" key="2">
    <source>
        <dbReference type="Proteomes" id="UP000291117"/>
    </source>
</evidence>
<proteinExistence type="predicted"/>
<dbReference type="Proteomes" id="UP000291117">
    <property type="component" value="Unassembled WGS sequence"/>
</dbReference>
<evidence type="ECO:0000313" key="1">
    <source>
        <dbReference type="EMBL" id="TCC98701.1"/>
    </source>
</evidence>
<keyword evidence="2" id="KW-1185">Reference proteome</keyword>
<dbReference type="AlphaFoldDB" id="A0A4R0NE56"/>
<organism evidence="1 2">
    <name type="scientific">Pedobacter hiemivivus</name>
    <dbReference type="NCBI Taxonomy" id="2530454"/>
    <lineage>
        <taxon>Bacteria</taxon>
        <taxon>Pseudomonadati</taxon>
        <taxon>Bacteroidota</taxon>
        <taxon>Sphingobacteriia</taxon>
        <taxon>Sphingobacteriales</taxon>
        <taxon>Sphingobacteriaceae</taxon>
        <taxon>Pedobacter</taxon>
    </lineage>
</organism>
<protein>
    <submittedName>
        <fullName evidence="1">Uncharacterized protein</fullName>
    </submittedName>
</protein>
<gene>
    <name evidence="1" type="ORF">EZ444_05330</name>
</gene>
<comment type="caution">
    <text evidence="1">The sequence shown here is derived from an EMBL/GenBank/DDBJ whole genome shotgun (WGS) entry which is preliminary data.</text>
</comment>
<dbReference type="OrthoDB" id="624443at2"/>
<accession>A0A4R0NE56</accession>
<name>A0A4R0NE56_9SPHI</name>
<reference evidence="1 2" key="1">
    <citation type="submission" date="2019-02" db="EMBL/GenBank/DDBJ databases">
        <title>Pedobacter sp. RP-3-8 sp. nov., isolated from Arctic soil.</title>
        <authorList>
            <person name="Dahal R.H."/>
        </authorList>
    </citation>
    <scope>NUCLEOTIDE SEQUENCE [LARGE SCALE GENOMIC DNA]</scope>
    <source>
        <strain evidence="1 2">RP-3-8</strain>
    </source>
</reference>
<dbReference type="RefSeq" id="WP_131607684.1">
    <property type="nucleotide sequence ID" value="NZ_SJSM01000002.1"/>
</dbReference>
<dbReference type="EMBL" id="SJSM01000002">
    <property type="protein sequence ID" value="TCC98701.1"/>
    <property type="molecule type" value="Genomic_DNA"/>
</dbReference>
<sequence length="99" mass="11806">MNHEQYLHKRPSGTKAEQQEVANEVLKSFFSVYSLDDSLDYLRQMIKQSFYTKKEFLNNVERTNLIAFYEYLHPMIMATSILYEDKYPLHQPKPETSHA</sequence>